<keyword evidence="8" id="KW-0238">DNA-binding</keyword>
<organism evidence="15 16">
    <name type="scientific">Juglans regia</name>
    <name type="common">English walnut</name>
    <dbReference type="NCBI Taxonomy" id="51240"/>
    <lineage>
        <taxon>Eukaryota</taxon>
        <taxon>Viridiplantae</taxon>
        <taxon>Streptophyta</taxon>
        <taxon>Embryophyta</taxon>
        <taxon>Tracheophyta</taxon>
        <taxon>Spermatophyta</taxon>
        <taxon>Magnoliopsida</taxon>
        <taxon>eudicotyledons</taxon>
        <taxon>Gunneridae</taxon>
        <taxon>Pentapetalae</taxon>
        <taxon>rosids</taxon>
        <taxon>fabids</taxon>
        <taxon>Fagales</taxon>
        <taxon>Juglandaceae</taxon>
        <taxon>Juglans</taxon>
    </lineage>
</organism>
<dbReference type="Proteomes" id="UP000619265">
    <property type="component" value="Unassembled WGS sequence"/>
</dbReference>
<dbReference type="Pfam" id="PF12796">
    <property type="entry name" value="Ank_2"/>
    <property type="match status" value="1"/>
</dbReference>
<dbReference type="InterPro" id="IPR036770">
    <property type="entry name" value="Ankyrin_rpt-contain_sf"/>
</dbReference>
<sequence>MNNIKIFEFTNYLFPSFTRRDENQCYVDRKTEYKRSQLTNLCSTSFLFESTIVQSTSRRIELRIPFIIIIISILSDQVRRRRLRSEKNHCRGRFWFVRGFMMDGKLVGAEIHGFHTLHDLDVQNTIEEARIRWLRPNEIHAILCNYKYFSINAKPLNLPPSGTILLFDRKVLRNFRKDGHNWKKKKDGKTVKEAHEHLKVGNEERIHVYYAHGQDNPTFVRRCYWLLDKSLEHIVLVHYRETQELQGSPATPVNSNSSGVSEPSAPWLSSEEHETGSNHGYNAGKKEILGESIGPGDNLTVQNHELTIHEINTLEWDELLLTNDSNISTAPTGDKFSSFDQSNQIAVNGSLHDGAKFSAEVSSFSNLTELVARNDNIHLSLRDNIHIQTLESQVNTNGDSITMGSTNSSDILVHDGLQGQDSFGRWMNHILADSPGSSENTVLESSISPGHESFVSSVMDHQKSSAPEQIFTITDISPAWAFSTERTKILVTGFFHEECQHLWKSSLFCVCGDACVPAEAVQGGVYRCLVLPHSPGLVNLFMSFDGHKPISQVLNFEYRTSLLSDPVVSSEENYKWEEFQVQLRLASLLFSTSKSLNIMSNKVSPKSLKEAKKFANKSSIILNGWADFSKSIEDNKPLFPQAKDGLFELTLKNKVREWLLERVVEGSKTKEYDAQGQGVIHLCAILEYTWAVYLFACSGLSLDFRDKCGWTALHWAAYHGREKMVAALLSAGAKPNLVTDPTPGNPGGCTSADLASSKGYDGLAAYLSEKALVEQFNEMSIAGNASGSLDTSSTDNLNTENLSEDQLYLKDTLAAYQTTAEAAARIQAAFRERSLKRRTQEIQFSISEAEAHSIVAAMKIQHAFRKYESRKRIAAAARIQHRFRTWKIRKEFLNLRRQAIKIQAVFRGYQMRKQYHKILWSVGVLEKAVLRWRLKRKGFRGLNVDPIEADPSLKQEGDAEEDFYRTSRKQAEDRVERSVIRVQSMFRSKKAQEEYRRMKMSHNQARLEYEGLLHPDIYMT</sequence>
<dbReference type="PANTHER" id="PTHR23335">
    <property type="entry name" value="CALMODULIN-BINDING TRANSCRIPTION ACTIVATOR CAMTA"/>
    <property type="match status" value="1"/>
</dbReference>
<dbReference type="InterPro" id="IPR014756">
    <property type="entry name" value="Ig_E-set"/>
</dbReference>
<dbReference type="Gene3D" id="1.20.5.190">
    <property type="match status" value="1"/>
</dbReference>
<keyword evidence="7 12" id="KW-0040">ANK repeat</keyword>
<dbReference type="SMART" id="SM00015">
    <property type="entry name" value="IQ"/>
    <property type="match status" value="3"/>
</dbReference>
<dbReference type="PROSITE" id="PS50088">
    <property type="entry name" value="ANK_REPEAT"/>
    <property type="match status" value="1"/>
</dbReference>
<evidence type="ECO:0000256" key="3">
    <source>
        <dbReference type="ARBA" id="ARBA00022737"/>
    </source>
</evidence>
<dbReference type="PROSITE" id="PS51437">
    <property type="entry name" value="CG_1"/>
    <property type="match status" value="1"/>
</dbReference>
<evidence type="ECO:0000256" key="10">
    <source>
        <dbReference type="ARBA" id="ARBA00023163"/>
    </source>
</evidence>
<dbReference type="Pfam" id="PF00612">
    <property type="entry name" value="IQ"/>
    <property type="match status" value="1"/>
</dbReference>
<comment type="subcellular location">
    <subcellularLocation>
        <location evidence="1">Nucleus</location>
    </subcellularLocation>
</comment>
<evidence type="ECO:0000256" key="2">
    <source>
        <dbReference type="ARBA" id="ARBA00008267"/>
    </source>
</evidence>
<dbReference type="SMART" id="SM01076">
    <property type="entry name" value="CG-1"/>
    <property type="match status" value="1"/>
</dbReference>
<dbReference type="GO" id="GO:0005634">
    <property type="term" value="C:nucleus"/>
    <property type="evidence" value="ECO:0007669"/>
    <property type="project" value="UniProtKB-SubCell"/>
</dbReference>
<feature type="repeat" description="ANK" evidence="12">
    <location>
        <begin position="708"/>
        <end position="740"/>
    </location>
</feature>
<evidence type="ECO:0000256" key="7">
    <source>
        <dbReference type="ARBA" id="ARBA00023043"/>
    </source>
</evidence>
<evidence type="ECO:0000313" key="15">
    <source>
        <dbReference type="EMBL" id="KAF5452279.1"/>
    </source>
</evidence>
<dbReference type="Pfam" id="PF03859">
    <property type="entry name" value="CG-1"/>
    <property type="match status" value="1"/>
</dbReference>
<dbReference type="InterPro" id="IPR000048">
    <property type="entry name" value="IQ_motif_EF-hand-BS"/>
</dbReference>
<dbReference type="PROSITE" id="PS50297">
    <property type="entry name" value="ANK_REP_REGION"/>
    <property type="match status" value="1"/>
</dbReference>
<evidence type="ECO:0000259" key="14">
    <source>
        <dbReference type="PROSITE" id="PS51437"/>
    </source>
</evidence>
<evidence type="ECO:0000256" key="13">
    <source>
        <dbReference type="SAM" id="MobiDB-lite"/>
    </source>
</evidence>
<dbReference type="SUPFAM" id="SSF48403">
    <property type="entry name" value="Ankyrin repeat"/>
    <property type="match status" value="1"/>
</dbReference>
<keyword evidence="3" id="KW-0677">Repeat</keyword>
<evidence type="ECO:0000256" key="1">
    <source>
        <dbReference type="ARBA" id="ARBA00004123"/>
    </source>
</evidence>
<gene>
    <name evidence="15" type="ORF">F2P56_027297</name>
</gene>
<dbReference type="AlphaFoldDB" id="A0A833UHX0"/>
<evidence type="ECO:0000256" key="11">
    <source>
        <dbReference type="ARBA" id="ARBA00023242"/>
    </source>
</evidence>
<evidence type="ECO:0000256" key="9">
    <source>
        <dbReference type="ARBA" id="ARBA00023159"/>
    </source>
</evidence>
<proteinExistence type="inferred from homology"/>
<keyword evidence="11" id="KW-0539">Nucleus</keyword>
<dbReference type="PANTHER" id="PTHR23335:SF3">
    <property type="entry name" value="CALMODULIN-BINDING TRANSCRIPTION ACTIVATOR 5"/>
    <property type="match status" value="1"/>
</dbReference>
<dbReference type="GO" id="GO:0005516">
    <property type="term" value="F:calmodulin binding"/>
    <property type="evidence" value="ECO:0007669"/>
    <property type="project" value="UniProtKB-KW"/>
</dbReference>
<reference evidence="15" key="1">
    <citation type="submission" date="2015-10" db="EMBL/GenBank/DDBJ databases">
        <authorList>
            <person name="Martinez-Garcia P.J."/>
            <person name="Crepeau M.W."/>
            <person name="Puiu D."/>
            <person name="Gonzalez-Ibeas D."/>
            <person name="Whalen J."/>
            <person name="Stevens K."/>
            <person name="Paul R."/>
            <person name="Butterfield T."/>
            <person name="Britton M."/>
            <person name="Reagan R."/>
            <person name="Chakraborty S."/>
            <person name="Walawage S.L."/>
            <person name="Vasquez-Gross H.A."/>
            <person name="Cardeno C."/>
            <person name="Famula R."/>
            <person name="Pratt K."/>
            <person name="Kuruganti S."/>
            <person name="Aradhya M.K."/>
            <person name="Leslie C.A."/>
            <person name="Dandekar A.M."/>
            <person name="Salzberg S.L."/>
            <person name="Wegrzyn J.L."/>
            <person name="Langley C.H."/>
            <person name="Neale D.B."/>
        </authorList>
    </citation>
    <scope>NUCLEOTIDE SEQUENCE</scope>
    <source>
        <tissue evidence="15">Leaves</tissue>
    </source>
</reference>
<feature type="compositionally biased region" description="Polar residues" evidence="13">
    <location>
        <begin position="245"/>
        <end position="261"/>
    </location>
</feature>
<dbReference type="Gramene" id="Jr12_10540_p1">
    <property type="protein sequence ID" value="cds.Jr12_10540_p1"/>
    <property type="gene ID" value="Jr12_10540"/>
</dbReference>
<dbReference type="Gene3D" id="1.25.40.20">
    <property type="entry name" value="Ankyrin repeat-containing domain"/>
    <property type="match status" value="1"/>
</dbReference>
<comment type="caution">
    <text evidence="15">The sequence shown here is derived from an EMBL/GenBank/DDBJ whole genome shotgun (WGS) entry which is preliminary data.</text>
</comment>
<dbReference type="FunFam" id="1.25.40.20:FF:000150">
    <property type="entry name" value="calmodulin-binding transcription activator 5"/>
    <property type="match status" value="1"/>
</dbReference>
<keyword evidence="4" id="KW-0106">Calcium</keyword>
<dbReference type="Gene3D" id="2.60.40.10">
    <property type="entry name" value="Immunoglobulins"/>
    <property type="match status" value="1"/>
</dbReference>
<evidence type="ECO:0000256" key="5">
    <source>
        <dbReference type="ARBA" id="ARBA00022860"/>
    </source>
</evidence>
<keyword evidence="6" id="KW-0346">Stress response</keyword>
<dbReference type="InterPro" id="IPR005559">
    <property type="entry name" value="CG-1_dom"/>
</dbReference>
<dbReference type="InterPro" id="IPR002110">
    <property type="entry name" value="Ankyrin_rpt"/>
</dbReference>
<evidence type="ECO:0000313" key="16">
    <source>
        <dbReference type="Proteomes" id="UP000619265"/>
    </source>
</evidence>
<evidence type="ECO:0000256" key="8">
    <source>
        <dbReference type="ARBA" id="ARBA00023125"/>
    </source>
</evidence>
<reference evidence="15" key="2">
    <citation type="submission" date="2020-03" db="EMBL/GenBank/DDBJ databases">
        <title>Walnut 2.0.</title>
        <authorList>
            <person name="Marrano A."/>
            <person name="Britton M."/>
            <person name="Zimin A.V."/>
            <person name="Zaini P.A."/>
            <person name="Workman R."/>
            <person name="Puiu D."/>
            <person name="Bianco L."/>
            <person name="Allen B.J."/>
            <person name="Troggio M."/>
            <person name="Leslie C.A."/>
            <person name="Timp W."/>
            <person name="Dendekar A."/>
            <person name="Salzberg S.L."/>
            <person name="Neale D.B."/>
        </authorList>
    </citation>
    <scope>NUCLEOTIDE SEQUENCE</scope>
    <source>
        <tissue evidence="15">Leaves</tissue>
    </source>
</reference>
<keyword evidence="10" id="KW-0804">Transcription</keyword>
<dbReference type="GO" id="GO:0006355">
    <property type="term" value="P:regulation of DNA-templated transcription"/>
    <property type="evidence" value="ECO:0007669"/>
    <property type="project" value="UniProtKB-ARBA"/>
</dbReference>
<evidence type="ECO:0000256" key="4">
    <source>
        <dbReference type="ARBA" id="ARBA00022837"/>
    </source>
</evidence>
<keyword evidence="5" id="KW-0112">Calmodulin-binding</keyword>
<comment type="similarity">
    <text evidence="2">Belongs to the CAMTA family.</text>
</comment>
<name>A0A833UHX0_JUGRE</name>
<dbReference type="InterPro" id="IPR013783">
    <property type="entry name" value="Ig-like_fold"/>
</dbReference>
<dbReference type="SUPFAM" id="SSF81296">
    <property type="entry name" value="E set domains"/>
    <property type="match status" value="1"/>
</dbReference>
<keyword evidence="9" id="KW-0010">Activator</keyword>
<feature type="region of interest" description="Disordered" evidence="13">
    <location>
        <begin position="245"/>
        <end position="282"/>
    </location>
</feature>
<evidence type="ECO:0000256" key="12">
    <source>
        <dbReference type="PROSITE-ProRule" id="PRU00023"/>
    </source>
</evidence>
<dbReference type="CDD" id="cd23767">
    <property type="entry name" value="IQCD"/>
    <property type="match status" value="2"/>
</dbReference>
<feature type="domain" description="CG-1" evidence="14">
    <location>
        <begin position="122"/>
        <end position="248"/>
    </location>
</feature>
<accession>A0A833UHX0</accession>
<protein>
    <recommendedName>
        <fullName evidence="14">CG-1 domain-containing protein</fullName>
    </recommendedName>
</protein>
<evidence type="ECO:0000256" key="6">
    <source>
        <dbReference type="ARBA" id="ARBA00023016"/>
    </source>
</evidence>
<dbReference type="PROSITE" id="PS50096">
    <property type="entry name" value="IQ"/>
    <property type="match status" value="4"/>
</dbReference>
<dbReference type="EMBL" id="LIHL02000012">
    <property type="protein sequence ID" value="KAF5452279.1"/>
    <property type="molecule type" value="Genomic_DNA"/>
</dbReference>
<dbReference type="GO" id="GO:0003677">
    <property type="term" value="F:DNA binding"/>
    <property type="evidence" value="ECO:0007669"/>
    <property type="project" value="UniProtKB-KW"/>
</dbReference>
<dbReference type="SMART" id="SM00248">
    <property type="entry name" value="ANK"/>
    <property type="match status" value="1"/>
</dbReference>